<keyword evidence="2" id="KW-0597">Phosphoprotein</keyword>
<keyword evidence="6" id="KW-0418">Kinase</keyword>
<proteinExistence type="predicted"/>
<evidence type="ECO:0000256" key="4">
    <source>
        <dbReference type="ARBA" id="ARBA00022679"/>
    </source>
</evidence>
<dbReference type="PANTHER" id="PTHR34581:SF2">
    <property type="entry name" value="PTS SYSTEM N,N'-DIACETYLCHITOBIOSE-SPECIFIC EIIB COMPONENT"/>
    <property type="match status" value="1"/>
</dbReference>
<dbReference type="PROSITE" id="PS51100">
    <property type="entry name" value="PTS_EIIB_TYPE_3"/>
    <property type="match status" value="1"/>
</dbReference>
<evidence type="ECO:0000256" key="1">
    <source>
        <dbReference type="ARBA" id="ARBA00022448"/>
    </source>
</evidence>
<name>A0A120GNW5_9BACI</name>
<gene>
    <name evidence="9" type="ORF">AS888_24585</name>
</gene>
<dbReference type="Pfam" id="PF02302">
    <property type="entry name" value="PTS_IIB"/>
    <property type="match status" value="1"/>
</dbReference>
<sequence length="101" mass="11251">MNILLSCAAGMSTSIIVKKMQDAAAAQGKDYEIIALDIEKAEKEFEKYDVVLVGPQIRYMLTKFKAKGEKVGIPVELINQMHYAMCNGEEVLKQAERLVVT</sequence>
<evidence type="ECO:0000313" key="9">
    <source>
        <dbReference type="EMBL" id="KWW16603.1"/>
    </source>
</evidence>
<dbReference type="Proteomes" id="UP000064189">
    <property type="component" value="Unassembled WGS sequence"/>
</dbReference>
<keyword evidence="3 9" id="KW-0762">Sugar transport</keyword>
<feature type="modified residue" description="Phosphocysteine; by EIIA" evidence="7">
    <location>
        <position position="7"/>
    </location>
</feature>
<evidence type="ECO:0000256" key="2">
    <source>
        <dbReference type="ARBA" id="ARBA00022553"/>
    </source>
</evidence>
<dbReference type="GO" id="GO:0009401">
    <property type="term" value="P:phosphoenolpyruvate-dependent sugar phosphotransferase system"/>
    <property type="evidence" value="ECO:0007669"/>
    <property type="project" value="UniProtKB-KW"/>
</dbReference>
<evidence type="ECO:0000256" key="5">
    <source>
        <dbReference type="ARBA" id="ARBA00022683"/>
    </source>
</evidence>
<keyword evidence="1" id="KW-0813">Transport</keyword>
<reference evidence="9 10" key="1">
    <citation type="submission" date="2015-11" db="EMBL/GenBank/DDBJ databases">
        <title>Genome Sequence of Bacillus simplex strain VanAntwerpen2.</title>
        <authorList>
            <person name="Couger M.B."/>
        </authorList>
    </citation>
    <scope>NUCLEOTIDE SEQUENCE [LARGE SCALE GENOMIC DNA]</scope>
    <source>
        <strain evidence="9 10">VanAntwerpen02</strain>
    </source>
</reference>
<dbReference type="EMBL" id="LNNH01000032">
    <property type="protein sequence ID" value="KWW16603.1"/>
    <property type="molecule type" value="Genomic_DNA"/>
</dbReference>
<feature type="domain" description="PTS EIIB type-3" evidence="8">
    <location>
        <begin position="1"/>
        <end position="101"/>
    </location>
</feature>
<evidence type="ECO:0000313" key="10">
    <source>
        <dbReference type="Proteomes" id="UP000064189"/>
    </source>
</evidence>
<dbReference type="RefSeq" id="WP_061143337.1">
    <property type="nucleotide sequence ID" value="NZ_LNNH01000032.1"/>
</dbReference>
<evidence type="ECO:0000256" key="7">
    <source>
        <dbReference type="PROSITE-ProRule" id="PRU00423"/>
    </source>
</evidence>
<keyword evidence="10" id="KW-1185">Reference proteome</keyword>
<dbReference type="AlphaFoldDB" id="A0A120GNW5"/>
<organism evidence="9 10">
    <name type="scientific">Peribacillus simplex</name>
    <dbReference type="NCBI Taxonomy" id="1478"/>
    <lineage>
        <taxon>Bacteria</taxon>
        <taxon>Bacillati</taxon>
        <taxon>Bacillota</taxon>
        <taxon>Bacilli</taxon>
        <taxon>Bacillales</taxon>
        <taxon>Bacillaceae</taxon>
        <taxon>Peribacillus</taxon>
    </lineage>
</organism>
<comment type="caution">
    <text evidence="9">The sequence shown here is derived from an EMBL/GenBank/DDBJ whole genome shotgun (WGS) entry which is preliminary data.</text>
</comment>
<dbReference type="Gene3D" id="3.40.50.2300">
    <property type="match status" value="1"/>
</dbReference>
<protein>
    <submittedName>
        <fullName evidence="9">PTS sugar transporter subunit IIB</fullName>
    </submittedName>
</protein>
<keyword evidence="4" id="KW-0808">Transferase</keyword>
<dbReference type="InterPro" id="IPR003501">
    <property type="entry name" value="PTS_EIIB_2/3"/>
</dbReference>
<evidence type="ECO:0000259" key="8">
    <source>
        <dbReference type="PROSITE" id="PS51100"/>
    </source>
</evidence>
<dbReference type="SUPFAM" id="SSF52794">
    <property type="entry name" value="PTS system IIB component-like"/>
    <property type="match status" value="1"/>
</dbReference>
<dbReference type="GO" id="GO:0008982">
    <property type="term" value="F:protein-N(PI)-phosphohistidine-sugar phosphotransferase activity"/>
    <property type="evidence" value="ECO:0007669"/>
    <property type="project" value="InterPro"/>
</dbReference>
<dbReference type="InterPro" id="IPR051819">
    <property type="entry name" value="PTS_sugar-specific_EIIB"/>
</dbReference>
<dbReference type="InterPro" id="IPR013012">
    <property type="entry name" value="PTS_EIIB_3"/>
</dbReference>
<dbReference type="GO" id="GO:0016301">
    <property type="term" value="F:kinase activity"/>
    <property type="evidence" value="ECO:0007669"/>
    <property type="project" value="UniProtKB-KW"/>
</dbReference>
<dbReference type="PANTHER" id="PTHR34581">
    <property type="entry name" value="PTS SYSTEM N,N'-DIACETYLCHITOBIOSE-SPECIFIC EIIB COMPONENT"/>
    <property type="match status" value="1"/>
</dbReference>
<keyword evidence="5" id="KW-0598">Phosphotransferase system</keyword>
<accession>A0A120GNW5</accession>
<dbReference type="InterPro" id="IPR036095">
    <property type="entry name" value="PTS_EIIB-like_sf"/>
</dbReference>
<evidence type="ECO:0000256" key="3">
    <source>
        <dbReference type="ARBA" id="ARBA00022597"/>
    </source>
</evidence>
<evidence type="ECO:0000256" key="6">
    <source>
        <dbReference type="ARBA" id="ARBA00022777"/>
    </source>
</evidence>
<dbReference type="CDD" id="cd05564">
    <property type="entry name" value="PTS_IIB_chitobiose_lichenan"/>
    <property type="match status" value="1"/>
</dbReference>